<evidence type="ECO:0008006" key="5">
    <source>
        <dbReference type="Google" id="ProtNLM"/>
    </source>
</evidence>
<dbReference type="Gene3D" id="3.40.190.10">
    <property type="entry name" value="Periplasmic binding protein-like II"/>
    <property type="match status" value="1"/>
</dbReference>
<dbReference type="SUPFAM" id="SSF53850">
    <property type="entry name" value="Periplasmic binding protein-like II"/>
    <property type="match status" value="1"/>
</dbReference>
<dbReference type="STRING" id="1424294.Gferi_13460"/>
<evidence type="ECO:0000256" key="1">
    <source>
        <dbReference type="ARBA" id="ARBA00006987"/>
    </source>
</evidence>
<dbReference type="Pfam" id="PF03401">
    <property type="entry name" value="TctC"/>
    <property type="match status" value="1"/>
</dbReference>
<organism evidence="3 4">
    <name type="scientific">Geosporobacter ferrireducens</name>
    <dbReference type="NCBI Taxonomy" id="1424294"/>
    <lineage>
        <taxon>Bacteria</taxon>
        <taxon>Bacillati</taxon>
        <taxon>Bacillota</taxon>
        <taxon>Clostridia</taxon>
        <taxon>Peptostreptococcales</taxon>
        <taxon>Thermotaleaceae</taxon>
        <taxon>Geosporobacter</taxon>
    </lineage>
</organism>
<feature type="compositionally biased region" description="Basic and acidic residues" evidence="2">
    <location>
        <begin position="8"/>
        <end position="19"/>
    </location>
</feature>
<dbReference type="PIRSF" id="PIRSF017082">
    <property type="entry name" value="YflP"/>
    <property type="match status" value="1"/>
</dbReference>
<reference evidence="3 4" key="1">
    <citation type="submission" date="2016-09" db="EMBL/GenBank/DDBJ databases">
        <title>Genomic analysis reveals versatility of anaerobic energy metabolism of Geosporobacter ferrireducens IRF9 of phylum Firmicutes.</title>
        <authorList>
            <person name="Kim S.-J."/>
        </authorList>
    </citation>
    <scope>NUCLEOTIDE SEQUENCE [LARGE SCALE GENOMIC DNA]</scope>
    <source>
        <strain evidence="3 4">IRF9</strain>
    </source>
</reference>
<dbReference type="Proteomes" id="UP000095743">
    <property type="component" value="Chromosome"/>
</dbReference>
<accession>A0A1D8GQN2</accession>
<evidence type="ECO:0000313" key="3">
    <source>
        <dbReference type="EMBL" id="AOT73114.1"/>
    </source>
</evidence>
<dbReference type="Gene3D" id="3.40.190.150">
    <property type="entry name" value="Bordetella uptake gene, domain 1"/>
    <property type="match status" value="1"/>
</dbReference>
<dbReference type="InterPro" id="IPR042100">
    <property type="entry name" value="Bug_dom1"/>
</dbReference>
<gene>
    <name evidence="3" type="ORF">Gferi_13460</name>
</gene>
<evidence type="ECO:0000256" key="2">
    <source>
        <dbReference type="SAM" id="MobiDB-lite"/>
    </source>
</evidence>
<sequence>MLAGCAKEAPKQPEQEQKVDFPTQDLAGIVQWGAGGGTDTISRAITPLAEKYLGRTIVMQNKTGATGAIATQFVYDQKADGHTLLFGAENPQLYQVMDISKLTYKDFEPVILTGYETAVIVVPADSKFNNIHDLLDEAKANPGKIKLGTTGPGGLPFVVASFLKTVSEVEFNQIPFDGDGPVLTALLGGHVEVTIVKMSIADEMYKAGKIKVISAITDKPMEGVDVAAIGQEIPAYNKYLPWGLFYGVFVKKETPEETKQILKDAFRKAFEEEQFQSFLKGRYITPLGTSGKEAEEFLDNWQSVSAWLLYDAGGAPISPEKFGIKRVE</sequence>
<dbReference type="InterPro" id="IPR005064">
    <property type="entry name" value="BUG"/>
</dbReference>
<proteinExistence type="inferred from homology"/>
<name>A0A1D8GQN2_9FIRM</name>
<evidence type="ECO:0000313" key="4">
    <source>
        <dbReference type="Proteomes" id="UP000095743"/>
    </source>
</evidence>
<dbReference type="PANTHER" id="PTHR42928:SF5">
    <property type="entry name" value="BLR1237 PROTEIN"/>
    <property type="match status" value="1"/>
</dbReference>
<protein>
    <recommendedName>
        <fullName evidence="5">Tricarboxylate transport protein TctC</fullName>
    </recommendedName>
</protein>
<dbReference type="AlphaFoldDB" id="A0A1D8GQN2"/>
<dbReference type="CDD" id="cd07012">
    <property type="entry name" value="PBP2_Bug_TTT"/>
    <property type="match status" value="1"/>
</dbReference>
<dbReference type="KEGG" id="gfe:Gferi_13460"/>
<feature type="region of interest" description="Disordered" evidence="2">
    <location>
        <begin position="1"/>
        <end position="20"/>
    </location>
</feature>
<comment type="similarity">
    <text evidence="1">Belongs to the UPF0065 (bug) family.</text>
</comment>
<dbReference type="PANTHER" id="PTHR42928">
    <property type="entry name" value="TRICARBOXYLATE-BINDING PROTEIN"/>
    <property type="match status" value="1"/>
</dbReference>
<dbReference type="EMBL" id="CP017269">
    <property type="protein sequence ID" value="AOT73114.1"/>
    <property type="molecule type" value="Genomic_DNA"/>
</dbReference>
<keyword evidence="4" id="KW-1185">Reference proteome</keyword>